<dbReference type="Gramene" id="Jr11_06580_p1">
    <property type="protein sequence ID" value="cds.Jr11_06580_p1"/>
    <property type="gene ID" value="Jr11_06580"/>
</dbReference>
<dbReference type="EMBL" id="LIHL02000011">
    <property type="protein sequence ID" value="KAF5454422.1"/>
    <property type="molecule type" value="Genomic_DNA"/>
</dbReference>
<evidence type="ECO:0000313" key="2">
    <source>
        <dbReference type="EMBL" id="KAF5454422.1"/>
    </source>
</evidence>
<reference evidence="2" key="2">
    <citation type="submission" date="2020-03" db="EMBL/GenBank/DDBJ databases">
        <title>Walnut 2.0.</title>
        <authorList>
            <person name="Marrano A."/>
            <person name="Britton M."/>
            <person name="Zimin A.V."/>
            <person name="Zaini P.A."/>
            <person name="Workman R."/>
            <person name="Puiu D."/>
            <person name="Bianco L."/>
            <person name="Allen B.J."/>
            <person name="Troggio M."/>
            <person name="Leslie C.A."/>
            <person name="Timp W."/>
            <person name="Dendekar A."/>
            <person name="Salzberg S.L."/>
            <person name="Neale D.B."/>
        </authorList>
    </citation>
    <scope>NUCLEOTIDE SEQUENCE</scope>
    <source>
        <tissue evidence="2">Leaves</tissue>
    </source>
</reference>
<proteinExistence type="predicted"/>
<accession>A0A833UBI6</accession>
<protein>
    <recommendedName>
        <fullName evidence="1">Retrovirus-related Pol polyprotein from transposon TNT 1-94-like beta-barrel domain-containing protein</fullName>
    </recommendedName>
</protein>
<reference evidence="2" key="1">
    <citation type="submission" date="2015-10" db="EMBL/GenBank/DDBJ databases">
        <authorList>
            <person name="Martinez-Garcia P.J."/>
            <person name="Crepeau M.W."/>
            <person name="Puiu D."/>
            <person name="Gonzalez-Ibeas D."/>
            <person name="Whalen J."/>
            <person name="Stevens K."/>
            <person name="Paul R."/>
            <person name="Butterfield T."/>
            <person name="Britton M."/>
            <person name="Reagan R."/>
            <person name="Chakraborty S."/>
            <person name="Walawage S.L."/>
            <person name="Vasquez-Gross H.A."/>
            <person name="Cardeno C."/>
            <person name="Famula R."/>
            <person name="Pratt K."/>
            <person name="Kuruganti S."/>
            <person name="Aradhya M.K."/>
            <person name="Leslie C.A."/>
            <person name="Dandekar A.M."/>
            <person name="Salzberg S.L."/>
            <person name="Wegrzyn J.L."/>
            <person name="Langley C.H."/>
            <person name="Neale D.B."/>
        </authorList>
    </citation>
    <scope>NUCLEOTIDE SEQUENCE</scope>
    <source>
        <tissue evidence="2">Leaves</tissue>
    </source>
</reference>
<feature type="non-terminal residue" evidence="2">
    <location>
        <position position="124"/>
    </location>
</feature>
<sequence>MPNISIPNTWIIDTGATDHIIHSVDCFTNITQKLNSSVQLPNGENVPVTHIGSVQISDQLILKDVLCVPSFSYNLISVSKLTSNQICCFIFTSNDCYIQGLTPWRMIGKGRRVAGLYLLQQSQA</sequence>
<name>A0A833UBI6_JUGRE</name>
<comment type="caution">
    <text evidence="2">The sequence shown here is derived from an EMBL/GenBank/DDBJ whole genome shotgun (WGS) entry which is preliminary data.</text>
</comment>
<gene>
    <name evidence="2" type="ORF">F2P56_024089</name>
</gene>
<dbReference type="Proteomes" id="UP000619265">
    <property type="component" value="Unassembled WGS sequence"/>
</dbReference>
<evidence type="ECO:0000259" key="1">
    <source>
        <dbReference type="Pfam" id="PF22936"/>
    </source>
</evidence>
<dbReference type="InterPro" id="IPR054722">
    <property type="entry name" value="PolX-like_BBD"/>
</dbReference>
<dbReference type="AlphaFoldDB" id="A0A833UBI6"/>
<feature type="domain" description="Retrovirus-related Pol polyprotein from transposon TNT 1-94-like beta-barrel" evidence="1">
    <location>
        <begin position="10"/>
        <end position="85"/>
    </location>
</feature>
<evidence type="ECO:0000313" key="3">
    <source>
        <dbReference type="Proteomes" id="UP000619265"/>
    </source>
</evidence>
<organism evidence="2 3">
    <name type="scientific">Juglans regia</name>
    <name type="common">English walnut</name>
    <dbReference type="NCBI Taxonomy" id="51240"/>
    <lineage>
        <taxon>Eukaryota</taxon>
        <taxon>Viridiplantae</taxon>
        <taxon>Streptophyta</taxon>
        <taxon>Embryophyta</taxon>
        <taxon>Tracheophyta</taxon>
        <taxon>Spermatophyta</taxon>
        <taxon>Magnoliopsida</taxon>
        <taxon>eudicotyledons</taxon>
        <taxon>Gunneridae</taxon>
        <taxon>Pentapetalae</taxon>
        <taxon>rosids</taxon>
        <taxon>fabids</taxon>
        <taxon>Fagales</taxon>
        <taxon>Juglandaceae</taxon>
        <taxon>Juglans</taxon>
    </lineage>
</organism>
<dbReference type="Pfam" id="PF22936">
    <property type="entry name" value="Pol_BBD"/>
    <property type="match status" value="1"/>
</dbReference>